<evidence type="ECO:0000313" key="8">
    <source>
        <dbReference type="WBParaSite" id="Csp11.Scaffold630.g17975.t1"/>
    </source>
</evidence>
<dbReference type="Gene3D" id="3.90.190.10">
    <property type="entry name" value="Protein tyrosine phosphatase superfamily"/>
    <property type="match status" value="1"/>
</dbReference>
<evidence type="ECO:0000259" key="6">
    <source>
        <dbReference type="PROSITE" id="PS50056"/>
    </source>
</evidence>
<dbReference type="InterPro" id="IPR029021">
    <property type="entry name" value="Prot-tyrosine_phosphatase-like"/>
</dbReference>
<dbReference type="CDD" id="cd00047">
    <property type="entry name" value="PTPc"/>
    <property type="match status" value="1"/>
</dbReference>
<dbReference type="PROSITE" id="PS50056">
    <property type="entry name" value="TYR_PHOSPHATASE_2"/>
    <property type="match status" value="1"/>
</dbReference>
<dbReference type="InterPro" id="IPR016130">
    <property type="entry name" value="Tyr_Pase_AS"/>
</dbReference>
<keyword evidence="1" id="KW-0175">Coiled coil</keyword>
<keyword evidence="3" id="KW-0812">Transmembrane</keyword>
<dbReference type="STRING" id="1561998.A0A1I7UP97"/>
<evidence type="ECO:0000256" key="1">
    <source>
        <dbReference type="SAM" id="Coils"/>
    </source>
</evidence>
<dbReference type="SMART" id="SM00404">
    <property type="entry name" value="PTPc_motif"/>
    <property type="match status" value="1"/>
</dbReference>
<dbReference type="eggNOG" id="ENOG502QQEE">
    <property type="taxonomic scope" value="Eukaryota"/>
</dbReference>
<dbReference type="SMART" id="SM00194">
    <property type="entry name" value="PTPc"/>
    <property type="match status" value="1"/>
</dbReference>
<feature type="compositionally biased region" description="Basic and acidic residues" evidence="2">
    <location>
        <begin position="860"/>
        <end position="896"/>
    </location>
</feature>
<dbReference type="PANTHER" id="PTHR32525">
    <property type="entry name" value="PROTEIN-TYROSINE-PHOSPHATASE"/>
    <property type="match status" value="1"/>
</dbReference>
<feature type="coiled-coil region" evidence="1">
    <location>
        <begin position="901"/>
        <end position="928"/>
    </location>
</feature>
<feature type="domain" description="Tyrosine-protein phosphatase" evidence="5">
    <location>
        <begin position="965"/>
        <end position="1238"/>
    </location>
</feature>
<keyword evidence="4" id="KW-0732">Signal</keyword>
<feature type="region of interest" description="Disordered" evidence="2">
    <location>
        <begin position="797"/>
        <end position="896"/>
    </location>
</feature>
<dbReference type="Proteomes" id="UP000095282">
    <property type="component" value="Unplaced"/>
</dbReference>
<evidence type="ECO:0000256" key="2">
    <source>
        <dbReference type="SAM" id="MobiDB-lite"/>
    </source>
</evidence>
<evidence type="ECO:0000313" key="7">
    <source>
        <dbReference type="Proteomes" id="UP000095282"/>
    </source>
</evidence>
<feature type="domain" description="Tyrosine specific protein phosphatases" evidence="6">
    <location>
        <begin position="1158"/>
        <end position="1229"/>
    </location>
</feature>
<sequence>MFLALLLFLNATGIDSYSKSQRVHRSSGNDFSETVSNFKAIASISSAIHMEIGLIDGSIQAYSIIPDLLRMGSVKPKSIALLDSKAIEAALQNLEQLSTKKPDEAVQIEKRILALEEMRIKGSKDLSIIPGLKEYEEVLKGVQGLEDLKNTLADIKKTVNTLNTNLKDLKGTNPADIDSASGFMITITTFLTKLESAANSFDATLSRLANAKKIQEASEFLNDLIKEDSLRSAMNSLPAFTDQNVADLQKNINNLLEISKSVEASRLSFMTIRDLVTSRKPSFHHPFQYIPGLPSGQSDLVSLNGFLRTPWVIERIPNHDLVTPNLEKAFLLSISLATELKSVENLWSSLEDKNTRKSVDEVVNTCLQLGDISGLAAEIPGLVNELKTCDTSVKYPKSFEKELKDVQNVMEKLNQEVSAISGFGYMDQFKDLSALKVHFDTKKLSDDEAKNLALKTIGILKSDEGILKLEQNMKNLTADVDSLLSFITNNNSLGEVKTQLDTLSTYQKDVNTPEYTGLFTCLAGIKAQGQPVKQTIEALQKTFSIDSNAKSTIDSIIKSGPKLGQVKTEAEKFKNIKNHEATALKKAFPKSEEVSQKLGLGVQGLDAIAKAVKAKGKLNDLVEGLKNAGSLSAPQQKAVQEIQQLPEVFKSIDEFISSLDGRDKRSTADFNSLQPILEKASKVKGVDIDMMILREAAESLKLPFDDDLEALDLNFARFKIADAMPSLLVMDKFFVEYAKTISEPDDSDDWDAAPKKLGAIEYACIVIGAFVILFIIAILLYCCWWKKRSDKVIDLETGETDSEESKGKKEDLKNSKGKKDDPKDPKEKKDPDGNNGNSDDPKKKKSDGKKDGVDGNGGNNDEKHAGDDKTNSNDETKGTNKGGKKEGNKEEENDQEREAYRLELRAKIKEEEDQLERIIKEKKELEEKKPKPDNYKAPFLGTILKLEVQRFKEKMIVGDSPLGVLREDLALLGGFNTRNLTEAEHTNEKDREECRYQTVFCKRMYMIPIEGFKNDKFIHGNFLDMPNGSVASMTQGPLRGGETEVVDGVTITKKDTCPKQHAAIFRNKPVVSFQLCNEIEKGEEKCAFYYPQKEGETRRYGIYLVECLKVFTKIPGLSGDDFTLYKLKITNTETKQTMNHDILKYIGWPDTLVPNTPDVCLEMYNFWVEQYKKGDFFVHCSAGVGRTGTLVGIFYGLEKSLYDHVKTSGILTMLRDRRCYAVQKPVQALYIQQCLTKGIMERRNVQELEEYEIVSWLLRHLDVLLANSPEKNAEEDKKRIAKTNIKALYKEMMEYIDEWNKKHPMEVESNLTTTEEKVCWFARRTEVNFNNLKLDVVFYSEHFFC</sequence>
<keyword evidence="7" id="KW-1185">Reference proteome</keyword>
<dbReference type="Pfam" id="PF02206">
    <property type="entry name" value="WSN"/>
    <property type="match status" value="1"/>
</dbReference>
<feature type="signal peptide" evidence="4">
    <location>
        <begin position="1"/>
        <end position="16"/>
    </location>
</feature>
<dbReference type="Pfam" id="PF00102">
    <property type="entry name" value="Y_phosphatase"/>
    <property type="match status" value="1"/>
</dbReference>
<reference evidence="8" key="1">
    <citation type="submission" date="2016-11" db="UniProtKB">
        <authorList>
            <consortium name="WormBaseParasite"/>
        </authorList>
    </citation>
    <scope>IDENTIFICATION</scope>
</reference>
<dbReference type="SMART" id="SM00453">
    <property type="entry name" value="WSN"/>
    <property type="match status" value="1"/>
</dbReference>
<feature type="coiled-coil region" evidence="1">
    <location>
        <begin position="145"/>
        <end position="172"/>
    </location>
</feature>
<evidence type="ECO:0000256" key="3">
    <source>
        <dbReference type="SAM" id="Phobius"/>
    </source>
</evidence>
<dbReference type="WBParaSite" id="Csp11.Scaffold630.g17975.t1">
    <property type="protein sequence ID" value="Csp11.Scaffold630.g17975.t1"/>
    <property type="gene ID" value="Csp11.Scaffold630.g17975"/>
</dbReference>
<dbReference type="InterPro" id="IPR003595">
    <property type="entry name" value="Tyr_Pase_cat"/>
</dbReference>
<dbReference type="PRINTS" id="PR00700">
    <property type="entry name" value="PRTYPHPHTASE"/>
</dbReference>
<dbReference type="PANTHER" id="PTHR32525:SF3">
    <property type="entry name" value="DOMAIN OF UNKNOWN FUNCTION WSN DOMAIN-CONTAINING PROTEIN-RELATED"/>
    <property type="match status" value="1"/>
</dbReference>
<name>A0A1I7UP97_9PELO</name>
<dbReference type="InterPro" id="IPR000242">
    <property type="entry name" value="PTP_cat"/>
</dbReference>
<evidence type="ECO:0000259" key="5">
    <source>
        <dbReference type="PROSITE" id="PS50055"/>
    </source>
</evidence>
<dbReference type="PROSITE" id="PS00383">
    <property type="entry name" value="TYR_PHOSPHATASE_1"/>
    <property type="match status" value="1"/>
</dbReference>
<dbReference type="GO" id="GO:0004725">
    <property type="term" value="F:protein tyrosine phosphatase activity"/>
    <property type="evidence" value="ECO:0007669"/>
    <property type="project" value="InterPro"/>
</dbReference>
<evidence type="ECO:0000256" key="4">
    <source>
        <dbReference type="SAM" id="SignalP"/>
    </source>
</evidence>
<proteinExistence type="predicted"/>
<protein>
    <submittedName>
        <fullName evidence="8">WSN domain-containing protein</fullName>
    </submittedName>
</protein>
<feature type="compositionally biased region" description="Basic and acidic residues" evidence="2">
    <location>
        <begin position="803"/>
        <end position="832"/>
    </location>
</feature>
<keyword evidence="3" id="KW-0472">Membrane</keyword>
<accession>A0A1I7UP97</accession>
<dbReference type="SUPFAM" id="SSF52799">
    <property type="entry name" value="(Phosphotyrosine protein) phosphatases II"/>
    <property type="match status" value="1"/>
</dbReference>
<feature type="chain" id="PRO_5009309153" evidence="4">
    <location>
        <begin position="17"/>
        <end position="1345"/>
    </location>
</feature>
<dbReference type="InterPro" id="IPR000387">
    <property type="entry name" value="Tyr_Pase_dom"/>
</dbReference>
<keyword evidence="3" id="KW-1133">Transmembrane helix</keyword>
<dbReference type="InterPro" id="IPR003125">
    <property type="entry name" value="WSN"/>
</dbReference>
<feature type="transmembrane region" description="Helical" evidence="3">
    <location>
        <begin position="765"/>
        <end position="784"/>
    </location>
</feature>
<dbReference type="PROSITE" id="PS50055">
    <property type="entry name" value="TYR_PHOSPHATASE_PTP"/>
    <property type="match status" value="1"/>
</dbReference>
<organism evidence="7 8">
    <name type="scientific">Caenorhabditis tropicalis</name>
    <dbReference type="NCBI Taxonomy" id="1561998"/>
    <lineage>
        <taxon>Eukaryota</taxon>
        <taxon>Metazoa</taxon>
        <taxon>Ecdysozoa</taxon>
        <taxon>Nematoda</taxon>
        <taxon>Chromadorea</taxon>
        <taxon>Rhabditida</taxon>
        <taxon>Rhabditina</taxon>
        <taxon>Rhabditomorpha</taxon>
        <taxon>Rhabditoidea</taxon>
        <taxon>Rhabditidae</taxon>
        <taxon>Peloderinae</taxon>
        <taxon>Caenorhabditis</taxon>
    </lineage>
</organism>